<sequence length="304" mass="34887">MDSSDGCIGLYCGRTQFGDNNYSDCGSCLRGFRVDGNGVCVECLQKPMFYDWLYITFMAFILVIIEWYLTEECVKRRQLTFDVLVLHSVVLFENIVSLLISLLVTEPFGSLQLNTCPPKRLSDFYTLFFNPSPDYKTTIYCTQEAVYPLYSMIFIFYAISLLLLLFRSLYLRLISFVFKLFSGNDFLHDLLKDPNTTKTIYLTLYVIPGLSFIHAVFCGLILSVAIHMASQLDQRPSKLLKSLFQKKNGLIIVCHWFVHMYGIISLTQLKNPSVHLPLLCLAPIPTIFYIMTAKFTDPNKLHAE</sequence>
<feature type="transmembrane region" description="Helical" evidence="1">
    <location>
        <begin position="81"/>
        <end position="104"/>
    </location>
</feature>
<dbReference type="PANTHER" id="PTHR12740:SF4">
    <property type="entry name" value="JNK1_MAPK8-ASSOCIATED MEMBRANE PROTEIN"/>
    <property type="match status" value="1"/>
</dbReference>
<feature type="transmembrane region" description="Helical" evidence="1">
    <location>
        <begin position="274"/>
        <end position="292"/>
    </location>
</feature>
<dbReference type="InterPro" id="IPR008485">
    <property type="entry name" value="JAMP"/>
</dbReference>
<keyword evidence="1" id="KW-0812">Transmembrane</keyword>
<dbReference type="EMBL" id="CAJPIZ010001606">
    <property type="protein sequence ID" value="CAG2103767.1"/>
    <property type="molecule type" value="Genomic_DNA"/>
</dbReference>
<protein>
    <recommendedName>
        <fullName evidence="4">JNK1/MAPK8-associated membrane protein</fullName>
    </recommendedName>
</protein>
<dbReference type="PANTHER" id="PTHR12740">
    <property type="entry name" value="JNK1/MAPK8-ASSOCIATED MEMBRANE PROTEIN"/>
    <property type="match status" value="1"/>
</dbReference>
<feature type="transmembrane region" description="Helical" evidence="1">
    <location>
        <begin position="145"/>
        <end position="166"/>
    </location>
</feature>
<organism evidence="2">
    <name type="scientific">Medioppia subpectinata</name>
    <dbReference type="NCBI Taxonomy" id="1979941"/>
    <lineage>
        <taxon>Eukaryota</taxon>
        <taxon>Metazoa</taxon>
        <taxon>Ecdysozoa</taxon>
        <taxon>Arthropoda</taxon>
        <taxon>Chelicerata</taxon>
        <taxon>Arachnida</taxon>
        <taxon>Acari</taxon>
        <taxon>Acariformes</taxon>
        <taxon>Sarcoptiformes</taxon>
        <taxon>Oribatida</taxon>
        <taxon>Brachypylina</taxon>
        <taxon>Oppioidea</taxon>
        <taxon>Oppiidae</taxon>
        <taxon>Medioppia</taxon>
    </lineage>
</organism>
<evidence type="ECO:0000256" key="1">
    <source>
        <dbReference type="SAM" id="Phobius"/>
    </source>
</evidence>
<dbReference type="Proteomes" id="UP000759131">
    <property type="component" value="Unassembled WGS sequence"/>
</dbReference>
<evidence type="ECO:0000313" key="3">
    <source>
        <dbReference type="Proteomes" id="UP000759131"/>
    </source>
</evidence>
<feature type="transmembrane region" description="Helical" evidence="1">
    <location>
        <begin position="52"/>
        <end position="69"/>
    </location>
</feature>
<accession>A0A7R9KIB3</accession>
<keyword evidence="1" id="KW-0472">Membrane</keyword>
<gene>
    <name evidence="2" type="ORF">OSB1V03_LOCUS3793</name>
</gene>
<dbReference type="Pfam" id="PF05571">
    <property type="entry name" value="JAMP"/>
    <property type="match status" value="1"/>
</dbReference>
<evidence type="ECO:0000313" key="2">
    <source>
        <dbReference type="EMBL" id="CAD7623337.1"/>
    </source>
</evidence>
<dbReference type="GO" id="GO:0036503">
    <property type="term" value="P:ERAD pathway"/>
    <property type="evidence" value="ECO:0007669"/>
    <property type="project" value="TreeGrafter"/>
</dbReference>
<dbReference type="GO" id="GO:0016020">
    <property type="term" value="C:membrane"/>
    <property type="evidence" value="ECO:0007669"/>
    <property type="project" value="InterPro"/>
</dbReference>
<keyword evidence="1" id="KW-1133">Transmembrane helix</keyword>
<feature type="transmembrane region" description="Helical" evidence="1">
    <location>
        <begin position="249"/>
        <end position="268"/>
    </location>
</feature>
<dbReference type="OrthoDB" id="5920264at2759"/>
<dbReference type="GO" id="GO:0031625">
    <property type="term" value="F:ubiquitin protein ligase binding"/>
    <property type="evidence" value="ECO:0007669"/>
    <property type="project" value="TreeGrafter"/>
</dbReference>
<name>A0A7R9KIB3_9ACAR</name>
<feature type="transmembrane region" description="Helical" evidence="1">
    <location>
        <begin position="203"/>
        <end position="228"/>
    </location>
</feature>
<evidence type="ECO:0008006" key="4">
    <source>
        <dbReference type="Google" id="ProtNLM"/>
    </source>
</evidence>
<dbReference type="AlphaFoldDB" id="A0A7R9KIB3"/>
<reference evidence="2" key="1">
    <citation type="submission" date="2020-11" db="EMBL/GenBank/DDBJ databases">
        <authorList>
            <person name="Tran Van P."/>
        </authorList>
    </citation>
    <scope>NUCLEOTIDE SEQUENCE</scope>
</reference>
<dbReference type="EMBL" id="OC856181">
    <property type="protein sequence ID" value="CAD7623337.1"/>
    <property type="molecule type" value="Genomic_DNA"/>
</dbReference>
<keyword evidence="3" id="KW-1185">Reference proteome</keyword>
<proteinExistence type="predicted"/>
<dbReference type="GO" id="GO:0006986">
    <property type="term" value="P:response to unfolded protein"/>
    <property type="evidence" value="ECO:0007669"/>
    <property type="project" value="InterPro"/>
</dbReference>